<feature type="compositionally biased region" description="Pro residues" evidence="1">
    <location>
        <begin position="53"/>
        <end position="62"/>
    </location>
</feature>
<reference evidence="2" key="1">
    <citation type="journal article" date="2020" name="J Insects Food Feed">
        <title>The yellow mealworm (Tenebrio molitor) genome: a resource for the emerging insects as food and feed industry.</title>
        <authorList>
            <person name="Eriksson T."/>
            <person name="Andere A."/>
            <person name="Kelstrup H."/>
            <person name="Emery V."/>
            <person name="Picard C."/>
        </authorList>
    </citation>
    <scope>NUCLEOTIDE SEQUENCE</scope>
    <source>
        <strain evidence="2">Stoneville</strain>
        <tissue evidence="2">Whole head</tissue>
    </source>
</reference>
<evidence type="ECO:0000313" key="3">
    <source>
        <dbReference type="Proteomes" id="UP000719412"/>
    </source>
</evidence>
<organism evidence="2 3">
    <name type="scientific">Tenebrio molitor</name>
    <name type="common">Yellow mealworm beetle</name>
    <dbReference type="NCBI Taxonomy" id="7067"/>
    <lineage>
        <taxon>Eukaryota</taxon>
        <taxon>Metazoa</taxon>
        <taxon>Ecdysozoa</taxon>
        <taxon>Arthropoda</taxon>
        <taxon>Hexapoda</taxon>
        <taxon>Insecta</taxon>
        <taxon>Pterygota</taxon>
        <taxon>Neoptera</taxon>
        <taxon>Endopterygota</taxon>
        <taxon>Coleoptera</taxon>
        <taxon>Polyphaga</taxon>
        <taxon>Cucujiformia</taxon>
        <taxon>Tenebrionidae</taxon>
        <taxon>Tenebrio</taxon>
    </lineage>
</organism>
<feature type="region of interest" description="Disordered" evidence="1">
    <location>
        <begin position="1"/>
        <end position="65"/>
    </location>
</feature>
<sequence length="176" mass="19525">MPSFFVRRPSPPPLQGGSAPYVTGVENHGPEPRGRPSPSSSRRNYDNCRSARPVPPPPPPTNAPREELRRITSHIKKLPSAHPNRIRFPLITATLLLNVPLRRGINVCAVTATVTTPHFSGFIQFPKTIASHQDPHKSPGYVRESRKWRQVCVFVYPEPRNFGANAETCARGGLLI</sequence>
<proteinExistence type="predicted"/>
<accession>A0A8J6H843</accession>
<comment type="caution">
    <text evidence="2">The sequence shown here is derived from an EMBL/GenBank/DDBJ whole genome shotgun (WGS) entry which is preliminary data.</text>
</comment>
<dbReference type="AlphaFoldDB" id="A0A8J6H843"/>
<keyword evidence="3" id="KW-1185">Reference proteome</keyword>
<dbReference type="EMBL" id="JABDTM020028320">
    <property type="protein sequence ID" value="KAH0809117.1"/>
    <property type="molecule type" value="Genomic_DNA"/>
</dbReference>
<gene>
    <name evidence="2" type="ORF">GEV33_013671</name>
</gene>
<name>A0A8J6H843_TENMO</name>
<protein>
    <submittedName>
        <fullName evidence="2">Uncharacterized protein</fullName>
    </submittedName>
</protein>
<reference evidence="2" key="2">
    <citation type="submission" date="2021-08" db="EMBL/GenBank/DDBJ databases">
        <authorList>
            <person name="Eriksson T."/>
        </authorList>
    </citation>
    <scope>NUCLEOTIDE SEQUENCE</scope>
    <source>
        <strain evidence="2">Stoneville</strain>
        <tissue evidence="2">Whole head</tissue>
    </source>
</reference>
<evidence type="ECO:0000256" key="1">
    <source>
        <dbReference type="SAM" id="MobiDB-lite"/>
    </source>
</evidence>
<evidence type="ECO:0000313" key="2">
    <source>
        <dbReference type="EMBL" id="KAH0809117.1"/>
    </source>
</evidence>
<dbReference type="Proteomes" id="UP000719412">
    <property type="component" value="Unassembled WGS sequence"/>
</dbReference>